<dbReference type="InterPro" id="IPR053155">
    <property type="entry name" value="F-pilin_assembly_TraC"/>
</dbReference>
<protein>
    <recommendedName>
        <fullName evidence="1">AAA+ ATPase domain-containing protein</fullName>
    </recommendedName>
</protein>
<dbReference type="AlphaFoldDB" id="A0AA37KTL6"/>
<organism evidence="2 3">
    <name type="scientific">Alistipes finegoldii</name>
    <dbReference type="NCBI Taxonomy" id="214856"/>
    <lineage>
        <taxon>Bacteria</taxon>
        <taxon>Pseudomonadati</taxon>
        <taxon>Bacteroidota</taxon>
        <taxon>Bacteroidia</taxon>
        <taxon>Bacteroidales</taxon>
        <taxon>Rikenellaceae</taxon>
        <taxon>Alistipes</taxon>
    </lineage>
</organism>
<dbReference type="SMART" id="SM00382">
    <property type="entry name" value="AAA"/>
    <property type="match status" value="1"/>
</dbReference>
<proteinExistence type="predicted"/>
<dbReference type="SUPFAM" id="SSF52540">
    <property type="entry name" value="P-loop containing nucleoside triphosphate hydrolases"/>
    <property type="match status" value="1"/>
</dbReference>
<dbReference type="PANTHER" id="PTHR38467:SF1">
    <property type="entry name" value="CONJUGATIVE TRANSFER: ASSEMBLY"/>
    <property type="match status" value="1"/>
</dbReference>
<reference evidence="2" key="1">
    <citation type="submission" date="2022-01" db="EMBL/GenBank/DDBJ databases">
        <title>Novel bile acid biosynthetic pathways are enriched in the microbiome of centenarians.</title>
        <authorList>
            <person name="Sato Y."/>
            <person name="Atarashi K."/>
            <person name="Plichta R.D."/>
            <person name="Arai Y."/>
            <person name="Sasajima S."/>
            <person name="Kearney M.S."/>
            <person name="Suda W."/>
            <person name="Takeshita K."/>
            <person name="Sasaki T."/>
            <person name="Okamoto S."/>
            <person name="Skelly N.A."/>
            <person name="Okamura Y."/>
            <person name="Vlamakis H."/>
            <person name="Li Y."/>
            <person name="Tanoue T."/>
            <person name="Takei H."/>
            <person name="Nittono H."/>
            <person name="Narushima S."/>
            <person name="Irie J."/>
            <person name="Itoh H."/>
            <person name="Moriya K."/>
            <person name="Sugiura Y."/>
            <person name="Suematsu M."/>
            <person name="Moritoki N."/>
            <person name="Shibata S."/>
            <person name="Littman R.D."/>
            <person name="Fischbach A.M."/>
            <person name="Uwamino Y."/>
            <person name="Inoue T."/>
            <person name="Honda A."/>
            <person name="Hattori M."/>
            <person name="Murai T."/>
            <person name="Xavier J.R."/>
            <person name="Hirose N."/>
            <person name="Honda K."/>
        </authorList>
    </citation>
    <scope>NUCLEOTIDE SEQUENCE</scope>
    <source>
        <strain evidence="2">CE91-St16</strain>
    </source>
</reference>
<name>A0AA37KTL6_9BACT</name>
<dbReference type="InterPro" id="IPR027417">
    <property type="entry name" value="P-loop_NTPase"/>
</dbReference>
<dbReference type="EMBL" id="BQOL01000002">
    <property type="protein sequence ID" value="GKI19867.1"/>
    <property type="molecule type" value="Genomic_DNA"/>
</dbReference>
<dbReference type="InterPro" id="IPR043964">
    <property type="entry name" value="P-loop_TraG"/>
</dbReference>
<gene>
    <name evidence="2" type="ORF">CE91St16_27750</name>
</gene>
<dbReference type="Gene3D" id="1.10.8.730">
    <property type="match status" value="1"/>
</dbReference>
<feature type="domain" description="AAA+ ATPase" evidence="1">
    <location>
        <begin position="401"/>
        <end position="741"/>
    </location>
</feature>
<dbReference type="RefSeq" id="WP_244076868.1">
    <property type="nucleotide sequence ID" value="NZ_AP025581.1"/>
</dbReference>
<evidence type="ECO:0000259" key="1">
    <source>
        <dbReference type="SMART" id="SM00382"/>
    </source>
</evidence>
<dbReference type="InterPro" id="IPR003593">
    <property type="entry name" value="AAA+_ATPase"/>
</dbReference>
<dbReference type="Gene3D" id="3.40.50.300">
    <property type="entry name" value="P-loop containing nucleotide triphosphate hydrolases"/>
    <property type="match status" value="1"/>
</dbReference>
<comment type="caution">
    <text evidence="2">The sequence shown here is derived from an EMBL/GenBank/DDBJ whole genome shotgun (WGS) entry which is preliminary data.</text>
</comment>
<accession>A0AA37KTL6</accession>
<evidence type="ECO:0000313" key="2">
    <source>
        <dbReference type="EMBL" id="GKI19867.1"/>
    </source>
</evidence>
<dbReference type="PANTHER" id="PTHR38467">
    <property type="match status" value="1"/>
</dbReference>
<dbReference type="Proteomes" id="UP001055105">
    <property type="component" value="Unassembled WGS sequence"/>
</dbReference>
<dbReference type="InterPro" id="IPR024451">
    <property type="entry name" value="TraG_N_Bacteroidetes"/>
</dbReference>
<dbReference type="Pfam" id="PF19044">
    <property type="entry name" value="P-loop_TraG"/>
    <property type="match status" value="1"/>
</dbReference>
<dbReference type="Pfam" id="PF12991">
    <property type="entry name" value="DUF3875"/>
    <property type="match status" value="1"/>
</dbReference>
<evidence type="ECO:0000313" key="3">
    <source>
        <dbReference type="Proteomes" id="UP001055105"/>
    </source>
</evidence>
<sequence length="792" mass="90892">MARTNLENIIPIYRIGDGYVIAKDGSVTVGFILTLPEYDSLSKADFRDDGSGDGMRLYTQLEAAIKDLDEGYTFHQQDIIYYAPQDLPHYDNYLSKTVNRMYNGKRWLSSKSYIFITKQKSISIQSDYSDEAIDKIVSVIKRFRAALSQFSPRRMDDKDWLEYLRDFFSMQGRCALDLSFQDQKFGNYKMAGIAVLADPHIKSLRDKVRNNATSSPYAQRFNALVSPLCWSVPCYKIINNIISREDPVAIRKHLKTFTRNIAFLGKAAASHIASAETMAEIIETGESLPVYHHFNAFLIYPENEETAIEDKLDIALEKMQIAPTRLSLDFEHIFMSSIGGCCSGLEFPLDMYPTFLDEVTVFSNLEADYAQARDGIVLNDTHGKPVVVDIFNETMRNSQISNRNFTAIGPSGSGKSVSANKLISGLVQTDEYFNFILDDGESYEMLHYLMGEKSGYMRMTPTGEELSFNPFLIPFVDPKNDSEKLLVPELEMLTSLILLLWDQNNGLGLKDDPGKTAYIKKLLYDFYSLRYEQRTEYVNFDSFYKYIIQQHERGTLNDKYFDFDSFELVLHQYSKEGEWSLLLNSQNNSLNLAPQLRMCIVELKAVSNVKSIYKIVLYLVMLMAKKVLAEAPTKYKIFWLDEAWKLLDDPYFGDFIKYLYKTIRKEDSGIGLIVQDVPDIIHSEHHEAIINNSDTMFFLSHEGKESNLEKYRSELSLTSRDLEIILSMKKSDHAICIRQGTHTTEYIVQLSQEELALYTTSKEHKATIKKYIDQYNGNVQMAINAFCHAQNK</sequence>